<evidence type="ECO:0000313" key="5">
    <source>
        <dbReference type="EMBL" id="WCO68548.1"/>
    </source>
</evidence>
<dbReference type="Proteomes" id="UP001216390">
    <property type="component" value="Chromosome"/>
</dbReference>
<keyword evidence="1" id="KW-0547">Nucleotide-binding</keyword>
<keyword evidence="2" id="KW-0418">Kinase</keyword>
<organism evidence="5 6">
    <name type="scientific">Iamia majanohamensis</name>
    <dbReference type="NCBI Taxonomy" id="467976"/>
    <lineage>
        <taxon>Bacteria</taxon>
        <taxon>Bacillati</taxon>
        <taxon>Actinomycetota</taxon>
        <taxon>Acidimicrobiia</taxon>
        <taxon>Acidimicrobiales</taxon>
        <taxon>Iamiaceae</taxon>
        <taxon>Iamia</taxon>
    </lineage>
</organism>
<dbReference type="KEGG" id="ima:PO878_07380"/>
<reference evidence="5" key="1">
    <citation type="submission" date="2023-01" db="EMBL/GenBank/DDBJ databases">
        <title>The diversity of Class Acidimicrobiia in South China Sea sediment environments and the proposal of Iamia marina sp. nov., a novel species of the genus Iamia.</title>
        <authorList>
            <person name="He Y."/>
            <person name="Tian X."/>
        </authorList>
    </citation>
    <scope>NUCLEOTIDE SEQUENCE</scope>
    <source>
        <strain evidence="5">DSM 19957</strain>
    </source>
</reference>
<dbReference type="InterPro" id="IPR020568">
    <property type="entry name" value="Ribosomal_Su5_D2-typ_SF"/>
</dbReference>
<keyword evidence="2" id="KW-0808">Transferase</keyword>
<dbReference type="GO" id="GO:0006012">
    <property type="term" value="P:galactose metabolic process"/>
    <property type="evidence" value="ECO:0007669"/>
    <property type="project" value="TreeGrafter"/>
</dbReference>
<dbReference type="PRINTS" id="PR00959">
    <property type="entry name" value="MEVGALKINASE"/>
</dbReference>
<dbReference type="GO" id="GO:0004335">
    <property type="term" value="F:galactokinase activity"/>
    <property type="evidence" value="ECO:0007669"/>
    <property type="project" value="TreeGrafter"/>
</dbReference>
<dbReference type="SUPFAM" id="SSF54211">
    <property type="entry name" value="Ribosomal protein S5 domain 2-like"/>
    <property type="match status" value="1"/>
</dbReference>
<dbReference type="RefSeq" id="WP_272738064.1">
    <property type="nucleotide sequence ID" value="NZ_CP116942.1"/>
</dbReference>
<dbReference type="GO" id="GO:0005829">
    <property type="term" value="C:cytosol"/>
    <property type="evidence" value="ECO:0007669"/>
    <property type="project" value="TreeGrafter"/>
</dbReference>
<feature type="domain" description="GHMP kinase N-terminal" evidence="4">
    <location>
        <begin position="115"/>
        <end position="185"/>
    </location>
</feature>
<evidence type="ECO:0000259" key="4">
    <source>
        <dbReference type="Pfam" id="PF00288"/>
    </source>
</evidence>
<keyword evidence="3" id="KW-0067">ATP-binding</keyword>
<accession>A0AAE9YCA5</accession>
<keyword evidence="6" id="KW-1185">Reference proteome</keyword>
<dbReference type="Pfam" id="PF00288">
    <property type="entry name" value="GHMP_kinases_N"/>
    <property type="match status" value="1"/>
</dbReference>
<name>A0AAE9YCA5_9ACTN</name>
<evidence type="ECO:0000313" key="6">
    <source>
        <dbReference type="Proteomes" id="UP001216390"/>
    </source>
</evidence>
<dbReference type="Gene3D" id="3.30.230.120">
    <property type="match status" value="1"/>
</dbReference>
<dbReference type="InterPro" id="IPR036554">
    <property type="entry name" value="GHMP_kinase_C_sf"/>
</dbReference>
<dbReference type="GO" id="GO:0005524">
    <property type="term" value="F:ATP binding"/>
    <property type="evidence" value="ECO:0007669"/>
    <property type="project" value="UniProtKB-KW"/>
</dbReference>
<dbReference type="SUPFAM" id="SSF55060">
    <property type="entry name" value="GHMP Kinase, C-terminal domain"/>
    <property type="match status" value="1"/>
</dbReference>
<dbReference type="AlphaFoldDB" id="A0AAE9YCA5"/>
<dbReference type="PANTHER" id="PTHR10457">
    <property type="entry name" value="MEVALONATE KINASE/GALACTOKINASE"/>
    <property type="match status" value="1"/>
</dbReference>
<proteinExistence type="predicted"/>
<evidence type="ECO:0000256" key="3">
    <source>
        <dbReference type="ARBA" id="ARBA00022840"/>
    </source>
</evidence>
<gene>
    <name evidence="5" type="ORF">PO878_07380</name>
</gene>
<sequence length="364" mass="36731">MTGARPPVGRRAVARAPVRVADVGGWTDTWFAARGAVCSVAVGPGATAEVRVRPCAGRPPVRMWAPDLAASWSLRPDGDDGWRRPRPGAQPLLDHAVGLVLEGLPDGVVGDEGVALDVAVRAAVPPGSAVGTSAAVLVALVAAVGAALDRPRTPEAAARDAYEVEAGRVGRESGVQDQVAAAFGGVSWIEVDPHPGWRRAPVALPAGTGAALAERLVTVHLGGGHDSSVLHRVVIEAAEAGDAEVLAALAELRGLAALARRHLAAGDLAGWGTVLTAATQEQARLHPALVGDDARGVMDLGAAHGARGAKVNGAGGAGGTVTLVGPEDPTARLALERALVDAGRGWEVLDLVPCGGLEVVVTDP</sequence>
<dbReference type="PANTHER" id="PTHR10457:SF7">
    <property type="entry name" value="GALACTOKINASE-RELATED"/>
    <property type="match status" value="1"/>
</dbReference>
<protein>
    <recommendedName>
        <fullName evidence="4">GHMP kinase N-terminal domain-containing protein</fullName>
    </recommendedName>
</protein>
<dbReference type="EMBL" id="CP116942">
    <property type="protein sequence ID" value="WCO68548.1"/>
    <property type="molecule type" value="Genomic_DNA"/>
</dbReference>
<evidence type="ECO:0000256" key="2">
    <source>
        <dbReference type="ARBA" id="ARBA00022777"/>
    </source>
</evidence>
<evidence type="ECO:0000256" key="1">
    <source>
        <dbReference type="ARBA" id="ARBA00022741"/>
    </source>
</evidence>
<dbReference type="InterPro" id="IPR006204">
    <property type="entry name" value="GHMP_kinase_N_dom"/>
</dbReference>